<protein>
    <submittedName>
        <fullName evidence="2">DUF1294 domain-containing protein</fullName>
    </submittedName>
</protein>
<accession>A0A9D1HT13</accession>
<dbReference type="Proteomes" id="UP000824088">
    <property type="component" value="Unassembled WGS sequence"/>
</dbReference>
<dbReference type="EMBL" id="DVMN01000110">
    <property type="protein sequence ID" value="HIU21782.1"/>
    <property type="molecule type" value="Genomic_DNA"/>
</dbReference>
<gene>
    <name evidence="2" type="ORF">IAD51_06110</name>
</gene>
<feature type="transmembrane region" description="Helical" evidence="1">
    <location>
        <begin position="73"/>
        <end position="93"/>
    </location>
</feature>
<evidence type="ECO:0000313" key="3">
    <source>
        <dbReference type="Proteomes" id="UP000824088"/>
    </source>
</evidence>
<name>A0A9D1HT13_9FIRM</name>
<keyword evidence="1" id="KW-0812">Transmembrane</keyword>
<feature type="transmembrane region" description="Helical" evidence="1">
    <location>
        <begin position="40"/>
        <end position="61"/>
    </location>
</feature>
<keyword evidence="1" id="KW-1133">Transmembrane helix</keyword>
<proteinExistence type="predicted"/>
<keyword evidence="1" id="KW-0472">Membrane</keyword>
<evidence type="ECO:0000313" key="2">
    <source>
        <dbReference type="EMBL" id="HIU21782.1"/>
    </source>
</evidence>
<sequence length="98" mass="10627">MKAWLAVVPAVFAVMNIAGFALMGADKRRAKRGEFRVPEAVLFAVAFFFGGVGCTAGMFVFRHKTRHPSFRILLPLFALISVAAAAAAEYFVWTAVCA</sequence>
<comment type="caution">
    <text evidence="2">The sequence shown here is derived from an EMBL/GenBank/DDBJ whole genome shotgun (WGS) entry which is preliminary data.</text>
</comment>
<evidence type="ECO:0000256" key="1">
    <source>
        <dbReference type="SAM" id="Phobius"/>
    </source>
</evidence>
<reference evidence="2" key="2">
    <citation type="journal article" date="2021" name="PeerJ">
        <title>Extensive microbial diversity within the chicken gut microbiome revealed by metagenomics and culture.</title>
        <authorList>
            <person name="Gilroy R."/>
            <person name="Ravi A."/>
            <person name="Getino M."/>
            <person name="Pursley I."/>
            <person name="Horton D.L."/>
            <person name="Alikhan N.F."/>
            <person name="Baker D."/>
            <person name="Gharbi K."/>
            <person name="Hall N."/>
            <person name="Watson M."/>
            <person name="Adriaenssens E.M."/>
            <person name="Foster-Nyarko E."/>
            <person name="Jarju S."/>
            <person name="Secka A."/>
            <person name="Antonio M."/>
            <person name="Oren A."/>
            <person name="Chaudhuri R.R."/>
            <person name="La Ragione R."/>
            <person name="Hildebrand F."/>
            <person name="Pallen M.J."/>
        </authorList>
    </citation>
    <scope>NUCLEOTIDE SEQUENCE</scope>
    <source>
        <strain evidence="2">1063</strain>
    </source>
</reference>
<dbReference type="Pfam" id="PF06961">
    <property type="entry name" value="DUF1294"/>
    <property type="match status" value="1"/>
</dbReference>
<organism evidence="2 3">
    <name type="scientific">Candidatus Limadaptatus stercorigallinarum</name>
    <dbReference type="NCBI Taxonomy" id="2840845"/>
    <lineage>
        <taxon>Bacteria</taxon>
        <taxon>Bacillati</taxon>
        <taxon>Bacillota</taxon>
        <taxon>Clostridia</taxon>
        <taxon>Eubacteriales</taxon>
        <taxon>Candidatus Limadaptatus</taxon>
    </lineage>
</organism>
<reference evidence="2" key="1">
    <citation type="submission" date="2020-10" db="EMBL/GenBank/DDBJ databases">
        <authorList>
            <person name="Gilroy R."/>
        </authorList>
    </citation>
    <scope>NUCLEOTIDE SEQUENCE</scope>
    <source>
        <strain evidence="2">1063</strain>
    </source>
</reference>
<dbReference type="InterPro" id="IPR010718">
    <property type="entry name" value="DUF1294"/>
</dbReference>
<dbReference type="AlphaFoldDB" id="A0A9D1HT13"/>